<dbReference type="PANTHER" id="PTHR14096">
    <property type="entry name" value="APOLIPOPROTEIN L"/>
    <property type="match status" value="1"/>
</dbReference>
<reference evidence="4" key="1">
    <citation type="submission" date="2021-05" db="EMBL/GenBank/DDBJ databases">
        <authorList>
            <person name="Tigano A."/>
        </authorList>
    </citation>
    <scope>NUCLEOTIDE SEQUENCE</scope>
</reference>
<feature type="transmembrane region" description="Helical" evidence="3">
    <location>
        <begin position="421"/>
        <end position="443"/>
    </location>
</feature>
<feature type="compositionally biased region" description="Low complexity" evidence="2">
    <location>
        <begin position="272"/>
        <end position="285"/>
    </location>
</feature>
<dbReference type="EMBL" id="CAJRST010008890">
    <property type="protein sequence ID" value="CAG5897531.1"/>
    <property type="molecule type" value="Genomic_DNA"/>
</dbReference>
<feature type="region of interest" description="Disordered" evidence="2">
    <location>
        <begin position="266"/>
        <end position="288"/>
    </location>
</feature>
<keyword evidence="3" id="KW-0812">Transmembrane</keyword>
<dbReference type="Pfam" id="PF05461">
    <property type="entry name" value="ApoL"/>
    <property type="match status" value="1"/>
</dbReference>
<protein>
    <submittedName>
        <fullName evidence="4">(Atlantic silverside) hypothetical protein</fullName>
    </submittedName>
</protein>
<comment type="similarity">
    <text evidence="1">Belongs to the apolipoprotein L family.</text>
</comment>
<dbReference type="GO" id="GO:0042157">
    <property type="term" value="P:lipoprotein metabolic process"/>
    <property type="evidence" value="ECO:0007669"/>
    <property type="project" value="InterPro"/>
</dbReference>
<evidence type="ECO:0000313" key="4">
    <source>
        <dbReference type="EMBL" id="CAG5897531.1"/>
    </source>
</evidence>
<evidence type="ECO:0000313" key="5">
    <source>
        <dbReference type="Proteomes" id="UP000677803"/>
    </source>
</evidence>
<keyword evidence="3" id="KW-0472">Membrane</keyword>
<name>A0A8S4AXT6_9TELE</name>
<gene>
    <name evidence="4" type="ORF">MMEN_LOCUS8575</name>
</gene>
<organism evidence="4 5">
    <name type="scientific">Menidia menidia</name>
    <name type="common">Atlantic silverside</name>
    <dbReference type="NCBI Taxonomy" id="238744"/>
    <lineage>
        <taxon>Eukaryota</taxon>
        <taxon>Metazoa</taxon>
        <taxon>Chordata</taxon>
        <taxon>Craniata</taxon>
        <taxon>Vertebrata</taxon>
        <taxon>Euteleostomi</taxon>
        <taxon>Actinopterygii</taxon>
        <taxon>Neopterygii</taxon>
        <taxon>Teleostei</taxon>
        <taxon>Neoteleostei</taxon>
        <taxon>Acanthomorphata</taxon>
        <taxon>Ovalentaria</taxon>
        <taxon>Atherinomorphae</taxon>
        <taxon>Atheriniformes</taxon>
        <taxon>Atherinopsidae</taxon>
        <taxon>Menidiinae</taxon>
        <taxon>Menidia</taxon>
    </lineage>
</organism>
<dbReference type="GO" id="GO:0005576">
    <property type="term" value="C:extracellular region"/>
    <property type="evidence" value="ECO:0007669"/>
    <property type="project" value="InterPro"/>
</dbReference>
<proteinExistence type="inferred from homology"/>
<dbReference type="OrthoDB" id="8954999at2759"/>
<feature type="region of interest" description="Disordered" evidence="2">
    <location>
        <begin position="130"/>
        <end position="248"/>
    </location>
</feature>
<dbReference type="PANTHER" id="PTHR14096:SF59">
    <property type="entry name" value="APOLIPOPROTEIN L, 1 ISOFORM X1"/>
    <property type="match status" value="1"/>
</dbReference>
<comment type="caution">
    <text evidence="4">The sequence shown here is derived from an EMBL/GenBank/DDBJ whole genome shotgun (WGS) entry which is preliminary data.</text>
</comment>
<feature type="compositionally biased region" description="Pro residues" evidence="2">
    <location>
        <begin position="179"/>
        <end position="195"/>
    </location>
</feature>
<dbReference type="AlphaFoldDB" id="A0A8S4AXT6"/>
<keyword evidence="3" id="KW-1133">Transmembrane helix</keyword>
<dbReference type="GO" id="GO:0016020">
    <property type="term" value="C:membrane"/>
    <property type="evidence" value="ECO:0007669"/>
    <property type="project" value="TreeGrafter"/>
</dbReference>
<evidence type="ECO:0000256" key="1">
    <source>
        <dbReference type="ARBA" id="ARBA00010090"/>
    </source>
</evidence>
<feature type="transmembrane region" description="Helical" evidence="3">
    <location>
        <begin position="449"/>
        <end position="470"/>
    </location>
</feature>
<dbReference type="GO" id="GO:0006869">
    <property type="term" value="P:lipid transport"/>
    <property type="evidence" value="ECO:0007669"/>
    <property type="project" value="InterPro"/>
</dbReference>
<dbReference type="Proteomes" id="UP000677803">
    <property type="component" value="Unassembled WGS sequence"/>
</dbReference>
<keyword evidence="5" id="KW-1185">Reference proteome</keyword>
<evidence type="ECO:0000256" key="3">
    <source>
        <dbReference type="SAM" id="Phobius"/>
    </source>
</evidence>
<feature type="compositionally biased region" description="Low complexity" evidence="2">
    <location>
        <begin position="225"/>
        <end position="245"/>
    </location>
</feature>
<dbReference type="GO" id="GO:0008289">
    <property type="term" value="F:lipid binding"/>
    <property type="evidence" value="ECO:0007669"/>
    <property type="project" value="InterPro"/>
</dbReference>
<accession>A0A8S4AXT6</accession>
<sequence>MFGLLRPSRYVTPRLTEHLLAYLNCMREETVGSARLVSLDNRMRQSLTYTRTLFEHRGEWQGLWNFCMMSSIVPKKNMVKSISEEMSEGIYEDPDALLTEIHSQEKKEEIVKPIPLPRIKSSLYINNNYSSNAAPNPVKSSSLHEKRPMMGRPVRPAPLPPESQDVTSTPTAGRRSSKPLPPKVGGTPPPPPPRPDQSTLYSYYGQVPSPASPLPESFTGTPQQSRRSSTSSTVPRPVSPRLSPSGEWANLSFTSQAEAIGRQNRTLSVPCPGSSHPSLPSRSSSVTEIRSPGLNYYNERDFPTYLEIISDEPPHGRIRSMSHHNTDNQADIYQLTTDDIPGLLEWLKSESNFMAPPLHGFSIEEQIRFLDQRAMNVRKARRLYNLLMMSRKESLQNVLKEFEFICEKLDKVKKTNRNMGIAGGTTGAVGGVAAVVGIALAPVTMGASLVATAVGAGMIAAGGGFGAHAARVNKKIVNRTTVEKMVNDYKSGVVDMEDCLQFMLSEMDELRRHDFARLHSTAAHPDTVRMTKLAHTLFNSNTSRRGMSVIHPGEHLTRNGFIGNGSICRNGSVKVQLPSSSQQHSASSKCTESLPIQQTCRPFWKPSTLLHLTA</sequence>
<evidence type="ECO:0000256" key="2">
    <source>
        <dbReference type="SAM" id="MobiDB-lite"/>
    </source>
</evidence>
<dbReference type="InterPro" id="IPR008405">
    <property type="entry name" value="ApoL"/>
</dbReference>